<evidence type="ECO:0000256" key="3">
    <source>
        <dbReference type="ARBA" id="ARBA00022777"/>
    </source>
</evidence>
<keyword evidence="9" id="KW-1185">Reference proteome</keyword>
<feature type="binding site" evidence="5">
    <location>
        <position position="113"/>
    </location>
    <ligand>
        <name>ATP</name>
        <dbReference type="ChEBI" id="CHEBI:30616"/>
    </ligand>
</feature>
<evidence type="ECO:0000256" key="4">
    <source>
        <dbReference type="ARBA" id="ARBA00022840"/>
    </source>
</evidence>
<protein>
    <submittedName>
        <fullName evidence="8">Serine/threonine-protein kinase PknB</fullName>
        <ecNumber evidence="8">2.7.11.1</ecNumber>
    </submittedName>
</protein>
<comment type="caution">
    <text evidence="8">The sequence shown here is derived from an EMBL/GenBank/DDBJ whole genome shotgun (WGS) entry which is preliminary data.</text>
</comment>
<proteinExistence type="predicted"/>
<dbReference type="PANTHER" id="PTHR43289:SF6">
    <property type="entry name" value="SERINE_THREONINE-PROTEIN KINASE NEKL-3"/>
    <property type="match status" value="1"/>
</dbReference>
<accession>A0A5C5X7C8</accession>
<dbReference type="PROSITE" id="PS00108">
    <property type="entry name" value="PROTEIN_KINASE_ST"/>
    <property type="match status" value="1"/>
</dbReference>
<keyword evidence="6" id="KW-0472">Membrane</keyword>
<evidence type="ECO:0000313" key="9">
    <source>
        <dbReference type="Proteomes" id="UP000317243"/>
    </source>
</evidence>
<dbReference type="GO" id="GO:0004674">
    <property type="term" value="F:protein serine/threonine kinase activity"/>
    <property type="evidence" value="ECO:0007669"/>
    <property type="project" value="UniProtKB-EC"/>
</dbReference>
<evidence type="ECO:0000256" key="6">
    <source>
        <dbReference type="SAM" id="Phobius"/>
    </source>
</evidence>
<dbReference type="SMART" id="SM00220">
    <property type="entry name" value="S_TKc"/>
    <property type="match status" value="1"/>
</dbReference>
<feature type="transmembrane region" description="Helical" evidence="6">
    <location>
        <begin position="523"/>
        <end position="541"/>
    </location>
</feature>
<dbReference type="InterPro" id="IPR017441">
    <property type="entry name" value="Protein_kinase_ATP_BS"/>
</dbReference>
<dbReference type="InterPro" id="IPR011009">
    <property type="entry name" value="Kinase-like_dom_sf"/>
</dbReference>
<keyword evidence="2 5" id="KW-0547">Nucleotide-binding</keyword>
<keyword evidence="3 8" id="KW-0418">Kinase</keyword>
<dbReference type="EC" id="2.7.11.1" evidence="8"/>
<evidence type="ECO:0000259" key="7">
    <source>
        <dbReference type="PROSITE" id="PS50011"/>
    </source>
</evidence>
<evidence type="ECO:0000256" key="2">
    <source>
        <dbReference type="ARBA" id="ARBA00022741"/>
    </source>
</evidence>
<dbReference type="PROSITE" id="PS00107">
    <property type="entry name" value="PROTEIN_KINASE_ATP"/>
    <property type="match status" value="1"/>
</dbReference>
<dbReference type="CDD" id="cd14014">
    <property type="entry name" value="STKc_PknB_like"/>
    <property type="match status" value="1"/>
</dbReference>
<dbReference type="EMBL" id="SIHI01000001">
    <property type="protein sequence ID" value="TWT58559.1"/>
    <property type="molecule type" value="Genomic_DNA"/>
</dbReference>
<feature type="transmembrane region" description="Helical" evidence="6">
    <location>
        <begin position="416"/>
        <end position="436"/>
    </location>
</feature>
<dbReference type="Gene3D" id="1.10.510.10">
    <property type="entry name" value="Transferase(Phosphotransferase) domain 1"/>
    <property type="match status" value="1"/>
</dbReference>
<dbReference type="Pfam" id="PF00069">
    <property type="entry name" value="Pkinase"/>
    <property type="match status" value="1"/>
</dbReference>
<feature type="transmembrane region" description="Helical" evidence="6">
    <location>
        <begin position="473"/>
        <end position="492"/>
    </location>
</feature>
<feature type="transmembrane region" description="Helical" evidence="6">
    <location>
        <begin position="386"/>
        <end position="404"/>
    </location>
</feature>
<dbReference type="AlphaFoldDB" id="A0A5C5X7C8"/>
<dbReference type="SUPFAM" id="SSF56112">
    <property type="entry name" value="Protein kinase-like (PK-like)"/>
    <property type="match status" value="1"/>
</dbReference>
<keyword evidence="6" id="KW-0812">Transmembrane</keyword>
<dbReference type="Proteomes" id="UP000317243">
    <property type="component" value="Unassembled WGS sequence"/>
</dbReference>
<gene>
    <name evidence="8" type="primary">pknB_6</name>
    <name evidence="8" type="ORF">KOR42_19410</name>
</gene>
<dbReference type="InterPro" id="IPR000719">
    <property type="entry name" value="Prot_kinase_dom"/>
</dbReference>
<evidence type="ECO:0000256" key="5">
    <source>
        <dbReference type="PROSITE-ProRule" id="PRU10141"/>
    </source>
</evidence>
<keyword evidence="4 5" id="KW-0067">ATP-binding</keyword>
<reference evidence="8 9" key="1">
    <citation type="submission" date="2019-02" db="EMBL/GenBank/DDBJ databases">
        <title>Deep-cultivation of Planctomycetes and their phenomic and genomic characterization uncovers novel biology.</title>
        <authorList>
            <person name="Wiegand S."/>
            <person name="Jogler M."/>
            <person name="Boedeker C."/>
            <person name="Pinto D."/>
            <person name="Vollmers J."/>
            <person name="Rivas-Marin E."/>
            <person name="Kohn T."/>
            <person name="Peeters S.H."/>
            <person name="Heuer A."/>
            <person name="Rast P."/>
            <person name="Oberbeckmann S."/>
            <person name="Bunk B."/>
            <person name="Jeske O."/>
            <person name="Meyerdierks A."/>
            <person name="Storesund J.E."/>
            <person name="Kallscheuer N."/>
            <person name="Luecker S."/>
            <person name="Lage O.M."/>
            <person name="Pohl T."/>
            <person name="Merkel B.J."/>
            <person name="Hornburger P."/>
            <person name="Mueller R.-W."/>
            <person name="Bruemmer F."/>
            <person name="Labrenz M."/>
            <person name="Spormann A.M."/>
            <person name="Op Den Camp H."/>
            <person name="Overmann J."/>
            <person name="Amann R."/>
            <person name="Jetten M.S.M."/>
            <person name="Mascher T."/>
            <person name="Medema M.H."/>
            <person name="Devos D.P."/>
            <person name="Kaster A.-K."/>
            <person name="Ovreas L."/>
            <person name="Rohde M."/>
            <person name="Galperin M.Y."/>
            <person name="Jogler C."/>
        </authorList>
    </citation>
    <scope>NUCLEOTIDE SEQUENCE [LARGE SCALE GENOMIC DNA]</scope>
    <source>
        <strain evidence="8 9">KOR42</strain>
    </source>
</reference>
<evidence type="ECO:0000256" key="1">
    <source>
        <dbReference type="ARBA" id="ARBA00022679"/>
    </source>
</evidence>
<feature type="domain" description="Protein kinase" evidence="7">
    <location>
        <begin position="84"/>
        <end position="354"/>
    </location>
</feature>
<keyword evidence="1 8" id="KW-0808">Transferase</keyword>
<evidence type="ECO:0000313" key="8">
    <source>
        <dbReference type="EMBL" id="TWT58559.1"/>
    </source>
</evidence>
<dbReference type="PROSITE" id="PS50011">
    <property type="entry name" value="PROTEIN_KINASE_DOM"/>
    <property type="match status" value="1"/>
</dbReference>
<organism evidence="8 9">
    <name type="scientific">Thalassoglobus neptunius</name>
    <dbReference type="NCBI Taxonomy" id="1938619"/>
    <lineage>
        <taxon>Bacteria</taxon>
        <taxon>Pseudomonadati</taxon>
        <taxon>Planctomycetota</taxon>
        <taxon>Planctomycetia</taxon>
        <taxon>Planctomycetales</taxon>
        <taxon>Planctomycetaceae</taxon>
        <taxon>Thalassoglobus</taxon>
    </lineage>
</organism>
<dbReference type="GO" id="GO:0005524">
    <property type="term" value="F:ATP binding"/>
    <property type="evidence" value="ECO:0007669"/>
    <property type="project" value="UniProtKB-UniRule"/>
</dbReference>
<keyword evidence="6" id="KW-1133">Transmembrane helix</keyword>
<dbReference type="PANTHER" id="PTHR43289">
    <property type="entry name" value="MITOGEN-ACTIVATED PROTEIN KINASE KINASE KINASE 20-RELATED"/>
    <property type="match status" value="1"/>
</dbReference>
<name>A0A5C5X7C8_9PLAN</name>
<sequence>MTHPSDTRDDRIVRILDTLLQKMHSEKAFNLERELEKFPDFAQEIRELWATIIVAENLHSPISDPGKHEGTPTQSSELPEINDYELIAEIGRGGMGVVYEARQISLNRTVAIKMLLQGASATSINHFRFQSEAKSAGRLDHPNIVSVFETGNSEGHPFFSMPLINGTTLAKRIAEGPLSNRECAELMIPVCRGVAYAHRQGVLHRDLKPSNILIDETGRPFVSDFGLAKRFDTPSLTHGENSDTLTESGAILGTPGYMAPEQAAGQREQVGLGTDIYSLGAILYACLTGRAPFQSATPIDTLMMILEQDPPLPRLLNPAVDTDLEMIVLKAMQKPADLRYATADSLADDLQAFLNHEPVSARSSHFSQVLSRAFRSTHHINVLENWGVLWMWHAAVLLFLCLATEAVRNSGIHSRIPYFGLWTFGLGTWAVIFWNLRRRSGPVTFVERQIAHVWAASMACSTGLFGIEYLLDLPALTLSPVLALFAGAVFIAKAGILSGEFYIHATILFLTAIPMAIFPQYALSIFGVISAGTFFLPGWKFHRIKHRSER</sequence>
<dbReference type="InterPro" id="IPR008271">
    <property type="entry name" value="Ser/Thr_kinase_AS"/>
</dbReference>
<dbReference type="Gene3D" id="3.30.200.20">
    <property type="entry name" value="Phosphorylase Kinase, domain 1"/>
    <property type="match status" value="1"/>
</dbReference>